<reference evidence="1 2" key="1">
    <citation type="journal article" date="2008" name="PLoS ONE">
        <title>Genome sequence of the saprophyte Leptospira biflexa provides insights into the evolution of Leptospira and the pathogenesis of leptospirosis.</title>
        <authorList>
            <person name="Picardeau M."/>
            <person name="Bulach D.M."/>
            <person name="Bouchier C."/>
            <person name="Zuerner R.L."/>
            <person name="Zidane N."/>
            <person name="Wilson P.J."/>
            <person name="Creno S."/>
            <person name="Kuczek E.S."/>
            <person name="Bommezzadri S."/>
            <person name="Davis J.C."/>
            <person name="McGrath A."/>
            <person name="Johnson M.J."/>
            <person name="Boursaux-Eude C."/>
            <person name="Seemann T."/>
            <person name="Rouy Z."/>
            <person name="Coppel R.L."/>
            <person name="Rood J.I."/>
            <person name="Lajus A."/>
            <person name="Davies J.K."/>
            <person name="Medigue C."/>
            <person name="Adler B."/>
        </authorList>
    </citation>
    <scope>NUCLEOTIDE SEQUENCE [LARGE SCALE GENOMIC DNA]</scope>
    <source>
        <strain evidence="2">Patoc 1 / ATCC 23582 / Paris</strain>
    </source>
</reference>
<proteinExistence type="predicted"/>
<name>B0SK68_LEPBP</name>
<dbReference type="OrthoDB" id="342161at2"/>
<gene>
    <name evidence="1" type="ordered locus">LEPBI_I0039</name>
</gene>
<keyword evidence="2" id="KW-1185">Reference proteome</keyword>
<dbReference type="KEGG" id="lbi:LEPBI_I0039"/>
<dbReference type="STRING" id="456481.LEPBI_I0039"/>
<protein>
    <submittedName>
        <fullName evidence="1">Uncharacterized protein</fullName>
    </submittedName>
</protein>
<organism evidence="1 2">
    <name type="scientific">Leptospira biflexa serovar Patoc (strain Patoc 1 / ATCC 23582 / Paris)</name>
    <dbReference type="NCBI Taxonomy" id="456481"/>
    <lineage>
        <taxon>Bacteria</taxon>
        <taxon>Pseudomonadati</taxon>
        <taxon>Spirochaetota</taxon>
        <taxon>Spirochaetia</taxon>
        <taxon>Leptospirales</taxon>
        <taxon>Leptospiraceae</taxon>
        <taxon>Leptospira</taxon>
    </lineage>
</organism>
<dbReference type="Proteomes" id="UP000001847">
    <property type="component" value="Chromosome I"/>
</dbReference>
<sequence>MSHISISLLVWILFLFGCPLFSQVVQEEKIENKPAHPVLDPNHKRKIISVFNEPSGARYFSINPGVQFISSSVDIVGPNGKAVMAEETNSVSRNTKLMYDLKTKDWQIGEYWGVFVLNRNGSFLNTRQIITVTPTVENENGRDNVDLQTEVKGTYSMLLPVLYLGKGGNDNFRIGMGFGVGSVNLQGTADFNDGIGLFTNAVVFNSGNTFDNKIDNLGRFSLLTTGNIDGDPYKAYLLSNLSAGNNLELLGAYSLLTGKSSGSIEPISYLMFAAAANGQLNPLEIYALSTLSRGKVDSRTNYAKSYYFFYEIPIGPVTWRLGFGGPFYTQNNYTIDISGFEMSLYTPIEI</sequence>
<dbReference type="EMBL" id="CP000786">
    <property type="protein sequence ID" value="ABZ96186.1"/>
    <property type="molecule type" value="Genomic_DNA"/>
</dbReference>
<evidence type="ECO:0000313" key="2">
    <source>
        <dbReference type="Proteomes" id="UP000001847"/>
    </source>
</evidence>
<dbReference type="BioCyc" id="LBIF456481:LEPBI_RS00210-MONOMER"/>
<dbReference type="RefSeq" id="WP_012387077.1">
    <property type="nucleotide sequence ID" value="NC_010602.1"/>
</dbReference>
<evidence type="ECO:0000313" key="1">
    <source>
        <dbReference type="EMBL" id="ABZ96186.1"/>
    </source>
</evidence>
<accession>B0SK68</accession>
<dbReference type="HOGENOM" id="CLU_841443_0_0_12"/>
<dbReference type="AlphaFoldDB" id="B0SK68"/>